<dbReference type="Pfam" id="PF01263">
    <property type="entry name" value="Aldose_epim"/>
    <property type="match status" value="1"/>
</dbReference>
<sequence>MVTLENHRLKVQIKELGAELTSVIDQATGYEYIWQADENYWNRHAPVLFPIVGTLNDNQYTYEGQTYQLSRHGFARDEMFQTQMVTTNSATFYLKSNAESLKVYPFEFSFQINYILHENSLTISYEVLNPSADKVLYYSVGGHPAFNVSVTHKGSHMADFDQISYQFHPAGQYLRIPLDNKGLIDYYSAKYELVDNIPIKHKSFRKDAIIYQINGQTEVSLTDNVANTHILMKMNDMSYFGIWSPYPKKAPFVCLEPWAGITDDAYNKVDFTAKRGINALDPHQIKTHDYSITFNKD</sequence>
<dbReference type="Proteomes" id="UP001315967">
    <property type="component" value="Chromosome"/>
</dbReference>
<dbReference type="RefSeq" id="WP_313793935.1">
    <property type="nucleotide sequence ID" value="NZ_CP102453.1"/>
</dbReference>
<dbReference type="SUPFAM" id="SSF74650">
    <property type="entry name" value="Galactose mutarotase-like"/>
    <property type="match status" value="1"/>
</dbReference>
<dbReference type="InterPro" id="IPR011013">
    <property type="entry name" value="Gal_mutarotase_sf_dom"/>
</dbReference>
<dbReference type="InterPro" id="IPR014718">
    <property type="entry name" value="GH-type_carb-bd"/>
</dbReference>
<protein>
    <submittedName>
        <fullName evidence="1">Aldose 1-epimerase family protein</fullName>
    </submittedName>
</protein>
<proteinExistence type="predicted"/>
<dbReference type="InterPro" id="IPR037481">
    <property type="entry name" value="LacX"/>
</dbReference>
<dbReference type="CDD" id="cd09024">
    <property type="entry name" value="Aldose_epim_lacX"/>
    <property type="match status" value="1"/>
</dbReference>
<dbReference type="PANTHER" id="PTHR11122">
    <property type="entry name" value="APOSPORY-ASSOCIATED PROTEIN C-RELATED"/>
    <property type="match status" value="1"/>
</dbReference>
<evidence type="ECO:0000313" key="1">
    <source>
        <dbReference type="EMBL" id="UUX34432.1"/>
    </source>
</evidence>
<dbReference type="Gene3D" id="2.70.98.10">
    <property type="match status" value="1"/>
</dbReference>
<accession>A0ABY5P6R7</accession>
<dbReference type="PANTHER" id="PTHR11122:SF13">
    <property type="entry name" value="GLUCOSE-6-PHOSPHATE 1-EPIMERASE"/>
    <property type="match status" value="1"/>
</dbReference>
<name>A0ABY5P6R7_9LACT</name>
<dbReference type="EMBL" id="CP102453">
    <property type="protein sequence ID" value="UUX34432.1"/>
    <property type="molecule type" value="Genomic_DNA"/>
</dbReference>
<gene>
    <name evidence="1" type="ORF">NRE15_01935</name>
</gene>
<dbReference type="InterPro" id="IPR008183">
    <property type="entry name" value="Aldose_1/G6P_1-epimerase"/>
</dbReference>
<reference evidence="1 2" key="1">
    <citation type="submission" date="2022-08" db="EMBL/GenBank/DDBJ databases">
        <title>Aerococcaceae sp. nov isolated from spoiled eye mask.</title>
        <authorList>
            <person name="Zhou G."/>
            <person name="Xie X.-B."/>
            <person name="Shi Q.-S."/>
            <person name="Wang Y.-S."/>
            <person name="Wen X."/>
            <person name="Peng H."/>
            <person name="Yang X.-J."/>
            <person name="Tao H.-B."/>
            <person name="Huang X.-M."/>
        </authorList>
    </citation>
    <scope>NUCLEOTIDE SEQUENCE [LARGE SCALE GENOMIC DNA]</scope>
    <source>
        <strain evidence="2">DM20194951</strain>
    </source>
</reference>
<keyword evidence="2" id="KW-1185">Reference proteome</keyword>
<evidence type="ECO:0000313" key="2">
    <source>
        <dbReference type="Proteomes" id="UP001315967"/>
    </source>
</evidence>
<organism evidence="1 2">
    <name type="scientific">Fundicoccus culcitae</name>
    <dbReference type="NCBI Taxonomy" id="2969821"/>
    <lineage>
        <taxon>Bacteria</taxon>
        <taxon>Bacillati</taxon>
        <taxon>Bacillota</taxon>
        <taxon>Bacilli</taxon>
        <taxon>Lactobacillales</taxon>
        <taxon>Aerococcaceae</taxon>
        <taxon>Fundicoccus</taxon>
    </lineage>
</organism>